<feature type="region of interest" description="Disordered" evidence="1">
    <location>
        <begin position="365"/>
        <end position="392"/>
    </location>
</feature>
<feature type="region of interest" description="Disordered" evidence="1">
    <location>
        <begin position="674"/>
        <end position="848"/>
    </location>
</feature>
<feature type="compositionally biased region" description="Low complexity" evidence="1">
    <location>
        <begin position="373"/>
        <end position="391"/>
    </location>
</feature>
<feature type="region of interest" description="Disordered" evidence="1">
    <location>
        <begin position="553"/>
        <end position="640"/>
    </location>
</feature>
<feature type="compositionally biased region" description="Polar residues" evidence="1">
    <location>
        <begin position="822"/>
        <end position="842"/>
    </location>
</feature>
<feature type="region of interest" description="Disordered" evidence="1">
    <location>
        <begin position="105"/>
        <end position="158"/>
    </location>
</feature>
<dbReference type="AlphaFoldDB" id="A0AAF0DEQ9"/>
<feature type="compositionally biased region" description="Polar residues" evidence="1">
    <location>
        <begin position="796"/>
        <end position="815"/>
    </location>
</feature>
<keyword evidence="4" id="KW-1185">Reference proteome</keyword>
<feature type="compositionally biased region" description="Low complexity" evidence="1">
    <location>
        <begin position="568"/>
        <end position="581"/>
    </location>
</feature>
<feature type="compositionally biased region" description="Pro residues" evidence="1">
    <location>
        <begin position="773"/>
        <end position="788"/>
    </location>
</feature>
<feature type="compositionally biased region" description="Polar residues" evidence="1">
    <location>
        <begin position="761"/>
        <end position="771"/>
    </location>
</feature>
<evidence type="ECO:0000313" key="4">
    <source>
        <dbReference type="Proteomes" id="UP001219355"/>
    </source>
</evidence>
<feature type="region of interest" description="Disordered" evidence="1">
    <location>
        <begin position="34"/>
        <end position="92"/>
    </location>
</feature>
<name>A0AAF0DEQ9_9EURO</name>
<accession>A0AAF0DEQ9</accession>
<feature type="compositionally biased region" description="Polar residues" evidence="1">
    <location>
        <begin position="107"/>
        <end position="140"/>
    </location>
</feature>
<dbReference type="PROSITE" id="PS50003">
    <property type="entry name" value="PH_DOMAIN"/>
    <property type="match status" value="1"/>
</dbReference>
<feature type="region of interest" description="Disordered" evidence="1">
    <location>
        <begin position="409"/>
        <end position="432"/>
    </location>
</feature>
<evidence type="ECO:0000313" key="3">
    <source>
        <dbReference type="EMBL" id="WEW57189.1"/>
    </source>
</evidence>
<protein>
    <recommendedName>
        <fullName evidence="2">PH domain-containing protein</fullName>
    </recommendedName>
</protein>
<feature type="compositionally biased region" description="Polar residues" evidence="1">
    <location>
        <begin position="413"/>
        <end position="424"/>
    </location>
</feature>
<feature type="region of interest" description="Disordered" evidence="1">
    <location>
        <begin position="1"/>
        <end position="21"/>
    </location>
</feature>
<dbReference type="EMBL" id="CP120628">
    <property type="protein sequence ID" value="WEW57189.1"/>
    <property type="molecule type" value="Genomic_DNA"/>
</dbReference>
<proteinExistence type="predicted"/>
<organism evidence="3 4">
    <name type="scientific">Emydomyces testavorans</name>
    <dbReference type="NCBI Taxonomy" id="2070801"/>
    <lineage>
        <taxon>Eukaryota</taxon>
        <taxon>Fungi</taxon>
        <taxon>Dikarya</taxon>
        <taxon>Ascomycota</taxon>
        <taxon>Pezizomycotina</taxon>
        <taxon>Eurotiomycetes</taxon>
        <taxon>Eurotiomycetidae</taxon>
        <taxon>Onygenales</taxon>
        <taxon>Nannizziopsiaceae</taxon>
        <taxon>Emydomyces</taxon>
    </lineage>
</organism>
<gene>
    <name evidence="3" type="ORF">PRK78_002651</name>
</gene>
<dbReference type="Proteomes" id="UP001219355">
    <property type="component" value="Chromosome 2"/>
</dbReference>
<feature type="compositionally biased region" description="Polar residues" evidence="1">
    <location>
        <begin position="602"/>
        <end position="635"/>
    </location>
</feature>
<evidence type="ECO:0000256" key="1">
    <source>
        <dbReference type="SAM" id="MobiDB-lite"/>
    </source>
</evidence>
<sequence>MDAQHQPSVSGYRMHPKLLPPIQTTVSKRVLMRPKPPLPEHVTGTTSAERVPLGNPRPQSSKTSLRTLFNKSKPVRRNTAKNDNSPSPILESKFFNTASPIHEAQAMPSSGSQTSQRTKSYSDPTVPSLARTSFLPSNPKLSKPIRDRKSRPHSSWQPPALFKAYPQAIKHATLPALNSSAETILRIQQQIKQGSQENNLEIDPMEKRDYKQAMKAADAIHKMEWTRKIYMLVTSGYLLQYSGDGNFDRLPEMILELDEHSVAFASDAIPGKHWVLQVSQTFDENGTTTVDNKKNFLSRLRLSDSPKMAKSFLLVLDNADDLAAWMVAMRREIEGLRGKEFVPETPTVEEVPQTLHRYQSMATMRNPARTQHSLANRSSRSVSSATLSPSTRTRLDEFTDLPANRCTMAPSIEASSLSTMTTTSDIDRRGDGSRLSYISLSSRTIASSHASSPPSSSASVQYVMPKSTFVGSPKSAKSDARSMSIDPPIRSVSVVQGPFALRRDSAFSKQNTSQSAINPQLGKPTFVPTPNFSVPVFSKRFSSAYNSESSQACSNASISNPAAPPPATDSSCCSSETSIDSSPEDLEPIERRLVRRPHVTKRNTLSSRMRNGNQSVDTLNSLNRHSSSQTKIAQTRTRRYSSSEHRVNIYSPISEVVPELPIINRHMVHSVQKTSPYHPSLAPSVTTAPWHQWPRDDRASSLHRPLSLQIKPTRTPYSKRPPSHSITQLSSTSRASTASTTPTMPDYSPPLPPQDLHKPTLSHQPSKSQTMFGPPPAPPPDCPLPDIPPIIDFKTTLDSSWNTSSPDTVRSSQIFLSHPGASGSQQRRSSETPRTYWSSAPSVNAGGLSDIQAAKKQVDGFSLIP</sequence>
<reference evidence="3" key="1">
    <citation type="submission" date="2023-03" db="EMBL/GenBank/DDBJ databases">
        <title>Emydomyces testavorans Genome Sequence.</title>
        <authorList>
            <person name="Hoyer L."/>
        </authorList>
    </citation>
    <scope>NUCLEOTIDE SEQUENCE</scope>
    <source>
        <strain evidence="3">16-2883</strain>
    </source>
</reference>
<evidence type="ECO:0000259" key="2">
    <source>
        <dbReference type="PROSITE" id="PS50003"/>
    </source>
</evidence>
<feature type="compositionally biased region" description="Low complexity" evidence="1">
    <location>
        <begin position="730"/>
        <end position="743"/>
    </location>
</feature>
<feature type="compositionally biased region" description="Polar residues" evidence="1">
    <location>
        <begin position="674"/>
        <end position="689"/>
    </location>
</feature>
<dbReference type="InterPro" id="IPR001849">
    <property type="entry name" value="PH_domain"/>
</dbReference>
<feature type="compositionally biased region" description="Polar residues" evidence="1">
    <location>
        <begin position="57"/>
        <end position="70"/>
    </location>
</feature>
<feature type="domain" description="PH" evidence="2">
    <location>
        <begin position="231"/>
        <end position="334"/>
    </location>
</feature>